<dbReference type="Proteomes" id="UP000689195">
    <property type="component" value="Unassembled WGS sequence"/>
</dbReference>
<organism evidence="1 2">
    <name type="scientific">Paramecium pentaurelia</name>
    <dbReference type="NCBI Taxonomy" id="43138"/>
    <lineage>
        <taxon>Eukaryota</taxon>
        <taxon>Sar</taxon>
        <taxon>Alveolata</taxon>
        <taxon>Ciliophora</taxon>
        <taxon>Intramacronucleata</taxon>
        <taxon>Oligohymenophorea</taxon>
        <taxon>Peniculida</taxon>
        <taxon>Parameciidae</taxon>
        <taxon>Paramecium</taxon>
    </lineage>
</organism>
<comment type="caution">
    <text evidence="1">The sequence shown here is derived from an EMBL/GenBank/DDBJ whole genome shotgun (WGS) entry which is preliminary data.</text>
</comment>
<evidence type="ECO:0000313" key="1">
    <source>
        <dbReference type="EMBL" id="CAD8172799.1"/>
    </source>
</evidence>
<sequence length="369" mass="44500">MKLKNIIYKITLIIFNQTSLSRRLEQDKKVRQNQILELIKIFEQVQYKSILHNNFLISLNRQLSIFHRIVKKIIFNQNKIKWYQRTIYQIGSIIRNMIPLELMALYMSKLNEITIQTFLESNNRQFPYKNISYIYKHREQLWIKILLKIYKERSRNQLIIQKSIHKKSMFEVENYNCLDQNKSTDLMVTQIKSEIIQKQTESLQTKSTIFFHQMNPYHNLKNSQIIVSNIIKSKENFFEQNDFPNIQELQINQIIQNNQQENQFANSLLNQEFLIDEPKDALKQNAQIRILDSQIQEEEQKYYDNECSFQVQESNLILSKNKNEIFEDQVNDQLAEFATQIQQYQSNHNQSLNNETQNISIHQFEQQIY</sequence>
<name>A0A8S1V9W5_9CILI</name>
<proteinExistence type="predicted"/>
<accession>A0A8S1V9W5</accession>
<evidence type="ECO:0000313" key="2">
    <source>
        <dbReference type="Proteomes" id="UP000689195"/>
    </source>
</evidence>
<reference evidence="1" key="1">
    <citation type="submission" date="2021-01" db="EMBL/GenBank/DDBJ databases">
        <authorList>
            <consortium name="Genoscope - CEA"/>
            <person name="William W."/>
        </authorList>
    </citation>
    <scope>NUCLEOTIDE SEQUENCE</scope>
</reference>
<protein>
    <submittedName>
        <fullName evidence="1">Uncharacterized protein</fullName>
    </submittedName>
</protein>
<dbReference type="EMBL" id="CAJJDO010000058">
    <property type="protein sequence ID" value="CAD8172799.1"/>
    <property type="molecule type" value="Genomic_DNA"/>
</dbReference>
<dbReference type="AlphaFoldDB" id="A0A8S1V9W5"/>
<keyword evidence="2" id="KW-1185">Reference proteome</keyword>
<gene>
    <name evidence="1" type="ORF">PPENT_87.1.T0580050</name>
</gene>